<feature type="compositionally biased region" description="Basic residues" evidence="1">
    <location>
        <begin position="166"/>
        <end position="189"/>
    </location>
</feature>
<evidence type="ECO:0000256" key="1">
    <source>
        <dbReference type="SAM" id="MobiDB-lite"/>
    </source>
</evidence>
<evidence type="ECO:0000313" key="2">
    <source>
        <dbReference type="EMBL" id="OMO53795.1"/>
    </source>
</evidence>
<gene>
    <name evidence="2" type="ORF">CCACVL1_28318</name>
</gene>
<feature type="region of interest" description="Disordered" evidence="1">
    <location>
        <begin position="242"/>
        <end position="262"/>
    </location>
</feature>
<dbReference type="Proteomes" id="UP000188268">
    <property type="component" value="Unassembled WGS sequence"/>
</dbReference>
<dbReference type="OMA" id="SMRYNQA"/>
<dbReference type="STRING" id="210143.A0A1R3G6S7"/>
<dbReference type="PANTHER" id="PTHR35719:SF2">
    <property type="entry name" value="ABC TRANSMEMBRANE TYPE-1 DOMAIN-CONTAINING PROTEIN"/>
    <property type="match status" value="1"/>
</dbReference>
<dbReference type="Gramene" id="OMO53795">
    <property type="protein sequence ID" value="OMO53795"/>
    <property type="gene ID" value="CCACVL1_28318"/>
</dbReference>
<feature type="region of interest" description="Disordered" evidence="1">
    <location>
        <begin position="163"/>
        <end position="230"/>
    </location>
</feature>
<evidence type="ECO:0000313" key="3">
    <source>
        <dbReference type="Proteomes" id="UP000188268"/>
    </source>
</evidence>
<comment type="caution">
    <text evidence="2">The sequence shown here is derived from an EMBL/GenBank/DDBJ whole genome shotgun (WGS) entry which is preliminary data.</text>
</comment>
<reference evidence="2 3" key="1">
    <citation type="submission" date="2013-09" db="EMBL/GenBank/DDBJ databases">
        <title>Corchorus capsularis genome sequencing.</title>
        <authorList>
            <person name="Alam M."/>
            <person name="Haque M.S."/>
            <person name="Islam M.S."/>
            <person name="Emdad E.M."/>
            <person name="Islam M.M."/>
            <person name="Ahmed B."/>
            <person name="Halim A."/>
            <person name="Hossen Q.M.M."/>
            <person name="Hossain M.Z."/>
            <person name="Ahmed R."/>
            <person name="Khan M.M."/>
            <person name="Islam R."/>
            <person name="Rashid M.M."/>
            <person name="Khan S.A."/>
            <person name="Rahman M.S."/>
            <person name="Alam M."/>
        </authorList>
    </citation>
    <scope>NUCLEOTIDE SEQUENCE [LARGE SCALE GENOMIC DNA]</scope>
    <source>
        <strain evidence="3">cv. CVL-1</strain>
        <tissue evidence="2">Whole seedling</tissue>
    </source>
</reference>
<sequence>MEMAVEPWRLCSPSFIFLPNHNKSHLHHFIYFPFCPLSQSHLRRRFCSYAARDSSSRRRGRSKWDSNAETIRAKGFSFNSQNEDDDDEEEEEEYEEMASSGILEEAIDSIWILKVFKSFGWTLPPILLSILFATGPKAFLMALAVPLGQSAITLAFQKLMGMSQGKQKRKARVRRKTKNTSPRTVKKAKMKEQAQEGQKSRKRTKDYQSWVVSDDTSVDESGQDASSFGGWDELDGMGSMRVSSTVARGSKTTSEEKEKLSMKRSTNDAPLLLRLLIAVFPFLASWTKLF</sequence>
<name>A0A1R3G6S7_COCAP</name>
<dbReference type="EMBL" id="AWWV01015132">
    <property type="protein sequence ID" value="OMO53795.1"/>
    <property type="molecule type" value="Genomic_DNA"/>
</dbReference>
<organism evidence="2 3">
    <name type="scientific">Corchorus capsularis</name>
    <name type="common">Jute</name>
    <dbReference type="NCBI Taxonomy" id="210143"/>
    <lineage>
        <taxon>Eukaryota</taxon>
        <taxon>Viridiplantae</taxon>
        <taxon>Streptophyta</taxon>
        <taxon>Embryophyta</taxon>
        <taxon>Tracheophyta</taxon>
        <taxon>Spermatophyta</taxon>
        <taxon>Magnoliopsida</taxon>
        <taxon>eudicotyledons</taxon>
        <taxon>Gunneridae</taxon>
        <taxon>Pentapetalae</taxon>
        <taxon>rosids</taxon>
        <taxon>malvids</taxon>
        <taxon>Malvales</taxon>
        <taxon>Malvaceae</taxon>
        <taxon>Grewioideae</taxon>
        <taxon>Apeibeae</taxon>
        <taxon>Corchorus</taxon>
    </lineage>
</organism>
<dbReference type="AlphaFoldDB" id="A0A1R3G6S7"/>
<keyword evidence="3" id="KW-1185">Reference proteome</keyword>
<dbReference type="OrthoDB" id="785439at2759"/>
<accession>A0A1R3G6S7</accession>
<proteinExistence type="predicted"/>
<protein>
    <submittedName>
        <fullName evidence="2">Uncharacterized protein</fullName>
    </submittedName>
</protein>
<feature type="compositionally biased region" description="Polar residues" evidence="1">
    <location>
        <begin position="242"/>
        <end position="252"/>
    </location>
</feature>
<dbReference type="PANTHER" id="PTHR35719">
    <property type="entry name" value="OS01G0680600 PROTEIN"/>
    <property type="match status" value="1"/>
</dbReference>